<gene>
    <name evidence="1" type="ORF">AIOL_001080</name>
</gene>
<evidence type="ECO:0000313" key="1">
    <source>
        <dbReference type="EMBL" id="KMW56128.1"/>
    </source>
</evidence>
<proteinExistence type="predicted"/>
<organism evidence="1 2">
    <name type="scientific">Candidatus Rhodobacter oscarellae</name>
    <dbReference type="NCBI Taxonomy" id="1675527"/>
    <lineage>
        <taxon>Bacteria</taxon>
        <taxon>Pseudomonadati</taxon>
        <taxon>Pseudomonadota</taxon>
        <taxon>Alphaproteobacteria</taxon>
        <taxon>Rhodobacterales</taxon>
        <taxon>Rhodobacter group</taxon>
        <taxon>Rhodobacter</taxon>
    </lineage>
</organism>
<keyword evidence="2" id="KW-1185">Reference proteome</keyword>
<dbReference type="Proteomes" id="UP000037178">
    <property type="component" value="Unassembled WGS sequence"/>
</dbReference>
<evidence type="ECO:0000313" key="2">
    <source>
        <dbReference type="Proteomes" id="UP000037178"/>
    </source>
</evidence>
<reference evidence="1 2" key="1">
    <citation type="submission" date="2015-06" db="EMBL/GenBank/DDBJ databases">
        <title>Draft genome sequence of an Alphaproteobacteria species associated to the Mediterranean sponge Oscarella lobularis.</title>
        <authorList>
            <person name="Jourda C."/>
            <person name="Santini S."/>
            <person name="Claverie J.-M."/>
        </authorList>
    </citation>
    <scope>NUCLEOTIDE SEQUENCE [LARGE SCALE GENOMIC DNA]</scope>
    <source>
        <strain evidence="1">IGS</strain>
    </source>
</reference>
<dbReference type="STRING" id="1675527.AIOL_001080"/>
<name>A0A0J9GRN0_9RHOB</name>
<protein>
    <submittedName>
        <fullName evidence="1">Uncharacterized protein</fullName>
    </submittedName>
</protein>
<accession>A0A0J9GRN0</accession>
<dbReference type="EMBL" id="LFTY01000002">
    <property type="protein sequence ID" value="KMW56128.1"/>
    <property type="molecule type" value="Genomic_DNA"/>
</dbReference>
<comment type="caution">
    <text evidence="1">The sequence shown here is derived from an EMBL/GenBank/DDBJ whole genome shotgun (WGS) entry which is preliminary data.</text>
</comment>
<dbReference type="AlphaFoldDB" id="A0A0J9GRN0"/>
<sequence>MHLGNRETCVVGYDHNARALEDLAEFVDHFLFLGSIHSFTPLWAGCPARLSFAGSSQRLGPYYGTANRPRAHALGQSGVIPSRAGISGDFAPTHRLGRIRLDEKNRASRAR</sequence>